<dbReference type="Pfam" id="PF00550">
    <property type="entry name" value="PP-binding"/>
    <property type="match status" value="1"/>
</dbReference>
<keyword evidence="3" id="KW-1185">Reference proteome</keyword>
<reference evidence="2" key="2">
    <citation type="submission" date="2006-05" db="EMBL/GenBank/DDBJ databases">
        <title>Sequencing of the draft genome and assembly of Desulfuromonas acetoxidans DSM 684.</title>
        <authorList>
            <consortium name="US DOE Joint Genome Institute (JGI-PGF)"/>
            <person name="Copeland A."/>
            <person name="Lucas S."/>
            <person name="Lapidus A."/>
            <person name="Barry K."/>
            <person name="Detter J.C."/>
            <person name="Glavina del Rio T."/>
            <person name="Hammon N."/>
            <person name="Israni S."/>
            <person name="Dalin E."/>
            <person name="Tice H."/>
            <person name="Bruce D."/>
            <person name="Pitluck S."/>
            <person name="Richardson P."/>
        </authorList>
    </citation>
    <scope>NUCLEOTIDE SEQUENCE [LARGE SCALE GENOMIC DNA]</scope>
    <source>
        <strain evidence="2">DSM 684</strain>
    </source>
</reference>
<dbReference type="RefSeq" id="WP_005999598.1">
    <property type="nucleotide sequence ID" value="NZ_AAEW02000007.1"/>
</dbReference>
<dbReference type="Gene3D" id="1.10.1200.10">
    <property type="entry name" value="ACP-like"/>
    <property type="match status" value="1"/>
</dbReference>
<name>Q1K0S2_DESA6</name>
<evidence type="ECO:0000313" key="2">
    <source>
        <dbReference type="EMBL" id="EAT15869.1"/>
    </source>
</evidence>
<comment type="caution">
    <text evidence="2">The sequence shown here is derived from an EMBL/GenBank/DDBJ whole genome shotgun (WGS) entry which is preliminary data.</text>
</comment>
<organism evidence="2 3">
    <name type="scientific">Desulfuromonas acetoxidans (strain DSM 684 / 11070)</name>
    <dbReference type="NCBI Taxonomy" id="281689"/>
    <lineage>
        <taxon>Bacteria</taxon>
        <taxon>Pseudomonadati</taxon>
        <taxon>Thermodesulfobacteriota</taxon>
        <taxon>Desulfuromonadia</taxon>
        <taxon>Desulfuromonadales</taxon>
        <taxon>Desulfuromonadaceae</taxon>
        <taxon>Desulfuromonas</taxon>
    </lineage>
</organism>
<dbReference type="InterPro" id="IPR036736">
    <property type="entry name" value="ACP-like_sf"/>
</dbReference>
<dbReference type="OrthoDB" id="5432342at2"/>
<protein>
    <submittedName>
        <fullName evidence="2">Acyl-carrier protein-like</fullName>
    </submittedName>
</protein>
<dbReference type="InterPro" id="IPR009081">
    <property type="entry name" value="PP-bd_ACP"/>
</dbReference>
<dbReference type="Proteomes" id="UP000005695">
    <property type="component" value="Unassembled WGS sequence"/>
</dbReference>
<evidence type="ECO:0000259" key="1">
    <source>
        <dbReference type="PROSITE" id="PS50075"/>
    </source>
</evidence>
<dbReference type="EMBL" id="AAEW02000007">
    <property type="protein sequence ID" value="EAT15869.1"/>
    <property type="molecule type" value="Genomic_DNA"/>
</dbReference>
<accession>Q1K0S2</accession>
<sequence>MSRQQLYRELQDLIIEACHIQEEYPDLIDPQVSLIGPDSPLGLDSLDAVEIVVAVQRHYNVRIGGEDTGREALDTLNALADFVESHTS</sequence>
<gene>
    <name evidence="2" type="ORF">Dace_2168</name>
</gene>
<evidence type="ECO:0000313" key="3">
    <source>
        <dbReference type="Proteomes" id="UP000005695"/>
    </source>
</evidence>
<dbReference type="AlphaFoldDB" id="Q1K0S2"/>
<proteinExistence type="predicted"/>
<feature type="domain" description="Carrier" evidence="1">
    <location>
        <begin position="5"/>
        <end position="87"/>
    </location>
</feature>
<dbReference type="PROSITE" id="PS50075">
    <property type="entry name" value="CARRIER"/>
    <property type="match status" value="1"/>
</dbReference>
<reference evidence="2" key="1">
    <citation type="submission" date="2006-05" db="EMBL/GenBank/DDBJ databases">
        <title>Annotation of the draft genome assembly of Desulfuromonas acetoxidans DSM 684.</title>
        <authorList>
            <consortium name="US DOE Joint Genome Institute (JGI-ORNL)"/>
            <person name="Larimer F."/>
            <person name="Land M."/>
            <person name="Hauser L."/>
        </authorList>
    </citation>
    <scope>NUCLEOTIDE SEQUENCE [LARGE SCALE GENOMIC DNA]</scope>
    <source>
        <strain evidence="2">DSM 684</strain>
    </source>
</reference>
<dbReference type="SUPFAM" id="SSF47336">
    <property type="entry name" value="ACP-like"/>
    <property type="match status" value="1"/>
</dbReference>